<dbReference type="Proteomes" id="UP000054937">
    <property type="component" value="Unassembled WGS sequence"/>
</dbReference>
<gene>
    <name evidence="2" type="ORF">PPERSA_08193</name>
</gene>
<reference evidence="2 3" key="1">
    <citation type="journal article" date="2015" name="Sci. Rep.">
        <title>Genome of the facultative scuticociliatosis pathogen Pseudocohnilembus persalinus provides insight into its virulence through horizontal gene transfer.</title>
        <authorList>
            <person name="Xiong J."/>
            <person name="Wang G."/>
            <person name="Cheng J."/>
            <person name="Tian M."/>
            <person name="Pan X."/>
            <person name="Warren A."/>
            <person name="Jiang C."/>
            <person name="Yuan D."/>
            <person name="Miao W."/>
        </authorList>
    </citation>
    <scope>NUCLEOTIDE SEQUENCE [LARGE SCALE GENOMIC DNA]</scope>
    <source>
        <strain evidence="2">36N120E</strain>
    </source>
</reference>
<dbReference type="GO" id="GO:0005249">
    <property type="term" value="F:voltage-gated potassium channel activity"/>
    <property type="evidence" value="ECO:0007669"/>
    <property type="project" value="TreeGrafter"/>
</dbReference>
<accession>A0A0V0R3E4</accession>
<dbReference type="GO" id="GO:0003254">
    <property type="term" value="P:regulation of membrane depolarization"/>
    <property type="evidence" value="ECO:0007669"/>
    <property type="project" value="TreeGrafter"/>
</dbReference>
<dbReference type="PROSITE" id="PS50042">
    <property type="entry name" value="CNMP_BINDING_3"/>
    <property type="match status" value="1"/>
</dbReference>
<protein>
    <submittedName>
        <fullName evidence="2">Cyclic nucleotide-binding protein</fullName>
    </submittedName>
</protein>
<organism evidence="2 3">
    <name type="scientific">Pseudocohnilembus persalinus</name>
    <name type="common">Ciliate</name>
    <dbReference type="NCBI Taxonomy" id="266149"/>
    <lineage>
        <taxon>Eukaryota</taxon>
        <taxon>Sar</taxon>
        <taxon>Alveolata</taxon>
        <taxon>Ciliophora</taxon>
        <taxon>Intramacronucleata</taxon>
        <taxon>Oligohymenophorea</taxon>
        <taxon>Scuticociliatia</taxon>
        <taxon>Philasterida</taxon>
        <taxon>Pseudocohnilembidae</taxon>
        <taxon>Pseudocohnilembus</taxon>
    </lineage>
</organism>
<evidence type="ECO:0000259" key="1">
    <source>
        <dbReference type="PROSITE" id="PS50042"/>
    </source>
</evidence>
<dbReference type="InParanoid" id="A0A0V0R3E4"/>
<dbReference type="PANTHER" id="PTHR45689">
    <property type="entry name" value="I[[H]] CHANNEL, ISOFORM E"/>
    <property type="match status" value="1"/>
</dbReference>
<dbReference type="GO" id="GO:0035725">
    <property type="term" value="P:sodium ion transmembrane transport"/>
    <property type="evidence" value="ECO:0007669"/>
    <property type="project" value="TreeGrafter"/>
</dbReference>
<dbReference type="GO" id="GO:0098855">
    <property type="term" value="C:HCN channel complex"/>
    <property type="evidence" value="ECO:0007669"/>
    <property type="project" value="TreeGrafter"/>
</dbReference>
<proteinExistence type="predicted"/>
<dbReference type="PANTHER" id="PTHR45689:SF5">
    <property type="entry name" value="I[[H]] CHANNEL, ISOFORM E"/>
    <property type="match status" value="1"/>
</dbReference>
<dbReference type="CDD" id="cd00038">
    <property type="entry name" value="CAP_ED"/>
    <property type="match status" value="1"/>
</dbReference>
<evidence type="ECO:0000313" key="2">
    <source>
        <dbReference type="EMBL" id="KRX08990.1"/>
    </source>
</evidence>
<dbReference type="SUPFAM" id="SSF51206">
    <property type="entry name" value="cAMP-binding domain-like"/>
    <property type="match status" value="1"/>
</dbReference>
<comment type="caution">
    <text evidence="2">The sequence shown here is derived from an EMBL/GenBank/DDBJ whole genome shotgun (WGS) entry which is preliminary data.</text>
</comment>
<dbReference type="InterPro" id="IPR000595">
    <property type="entry name" value="cNMP-bd_dom"/>
</dbReference>
<keyword evidence="3" id="KW-1185">Reference proteome</keyword>
<dbReference type="Pfam" id="PF00027">
    <property type="entry name" value="cNMP_binding"/>
    <property type="match status" value="1"/>
</dbReference>
<evidence type="ECO:0000313" key="3">
    <source>
        <dbReference type="Proteomes" id="UP000054937"/>
    </source>
</evidence>
<sequence>MSICQNVPTIDSKSFIDNSNNKLYESNQSQNFLDKYPKRQKSNIYKDRNLTESPLILSKHFSHQNTHNHSSYIQKKRELMQHKIMQETQMDIRRKQSSFLIQTLRKRVNQIQMSSRIQEIIRKKMKNIIQDLSTKRFQSLNYRHYLIFKDLSTIDSQKIEVAKSFRYTQSFFEAMSTMIGQPNKGETVYELAFSTIMLFSTIGMFATIINTVSMILDEIRQKQQEYRKNKEILNQFYNSQQGQYISQELKIQLLNYLRYFSMGHKELKQTQELQKVLKNFPEQLRKNVQRSRYTTLIRKFKILTDNFTNIILDSLVEYVEELYIMPNQIVFKKGIHTEPRLYLVLKGEISLEYQINVQKQNNSVVKSRKLKTVGEGQIFGEREFFSGLEADYTARSNTFSTILSIPRNEFIAIIKDTETDYQQFRYFQDQIVLTGSCPKICKKCKICFKDWHMENKCTLLQYVPNKLNLILR</sequence>
<dbReference type="AlphaFoldDB" id="A0A0V0R3E4"/>
<dbReference type="InterPro" id="IPR014710">
    <property type="entry name" value="RmlC-like_jellyroll"/>
</dbReference>
<dbReference type="OrthoDB" id="291151at2759"/>
<feature type="domain" description="Cyclic nucleotide-binding" evidence="1">
    <location>
        <begin position="341"/>
        <end position="414"/>
    </location>
</feature>
<dbReference type="Gene3D" id="2.60.120.10">
    <property type="entry name" value="Jelly Rolls"/>
    <property type="match status" value="1"/>
</dbReference>
<dbReference type="EMBL" id="LDAU01000056">
    <property type="protein sequence ID" value="KRX08990.1"/>
    <property type="molecule type" value="Genomic_DNA"/>
</dbReference>
<name>A0A0V0R3E4_PSEPJ</name>
<dbReference type="InterPro" id="IPR018490">
    <property type="entry name" value="cNMP-bd_dom_sf"/>
</dbReference>
<dbReference type="InterPro" id="IPR051413">
    <property type="entry name" value="K/Na_HCN_channel"/>
</dbReference>